<dbReference type="RefSeq" id="WP_174881771.1">
    <property type="nucleotide sequence ID" value="NZ_CADEPK010000426.1"/>
</dbReference>
<evidence type="ECO:0000256" key="1">
    <source>
        <dbReference type="ARBA" id="ARBA00022670"/>
    </source>
</evidence>
<sequence length="147" mass="17008">MDKTYNEYIENAIKWAKGHLNSKEYCFICLAFVEDALERSNNIEIFAGDTAKESADLYEATMQTGIPPKGTFVFYDCFGVINREQKNWGHVGLSIGNGEVIHAWDQVRIDHYMDVEKLTTARGWEKPKLIGWVPIERIMHGFQRKVY</sequence>
<keyword evidence="3" id="KW-0788">Thiol protease</keyword>
<proteinExistence type="predicted"/>
<keyword evidence="6" id="KW-1185">Reference proteome</keyword>
<evidence type="ECO:0000313" key="6">
    <source>
        <dbReference type="Proteomes" id="UP001232245"/>
    </source>
</evidence>
<dbReference type="Pfam" id="PF00877">
    <property type="entry name" value="NLPC_P60"/>
    <property type="match status" value="1"/>
</dbReference>
<dbReference type="GO" id="GO:0016787">
    <property type="term" value="F:hydrolase activity"/>
    <property type="evidence" value="ECO:0007669"/>
    <property type="project" value="UniProtKB-KW"/>
</dbReference>
<reference evidence="5 6" key="1">
    <citation type="submission" date="2023-07" db="EMBL/GenBank/DDBJ databases">
        <title>Genomic Encyclopedia of Type Strains, Phase IV (KMG-IV): sequencing the most valuable type-strain genomes for metagenomic binning, comparative biology and taxonomic classification.</title>
        <authorList>
            <person name="Goeker M."/>
        </authorList>
    </citation>
    <scope>NUCLEOTIDE SEQUENCE [LARGE SCALE GENOMIC DNA]</scope>
    <source>
        <strain evidence="5 6">DSM 17723</strain>
    </source>
</reference>
<dbReference type="InterPro" id="IPR000064">
    <property type="entry name" value="NLP_P60_dom"/>
</dbReference>
<keyword evidence="2 5" id="KW-0378">Hydrolase</keyword>
<protein>
    <submittedName>
        <fullName evidence="5">Cell wall-associated NlpC family hydrolase</fullName>
    </submittedName>
</protein>
<feature type="domain" description="NlpC/P60" evidence="4">
    <location>
        <begin position="27"/>
        <end position="111"/>
    </location>
</feature>
<evidence type="ECO:0000259" key="4">
    <source>
        <dbReference type="Pfam" id="PF00877"/>
    </source>
</evidence>
<gene>
    <name evidence="5" type="ORF">J2S02_002205</name>
</gene>
<organism evidence="5 6">
    <name type="scientific">Metabacillus niabensis</name>
    <dbReference type="NCBI Taxonomy" id="324854"/>
    <lineage>
        <taxon>Bacteria</taxon>
        <taxon>Bacillati</taxon>
        <taxon>Bacillota</taxon>
        <taxon>Bacilli</taxon>
        <taxon>Bacillales</taxon>
        <taxon>Bacillaceae</taxon>
        <taxon>Metabacillus</taxon>
    </lineage>
</organism>
<dbReference type="Gene3D" id="3.90.1720.10">
    <property type="entry name" value="endopeptidase domain like (from Nostoc punctiforme)"/>
    <property type="match status" value="1"/>
</dbReference>
<evidence type="ECO:0000256" key="2">
    <source>
        <dbReference type="ARBA" id="ARBA00022801"/>
    </source>
</evidence>
<dbReference type="EMBL" id="JAUSTZ010000003">
    <property type="protein sequence ID" value="MDQ0225861.1"/>
    <property type="molecule type" value="Genomic_DNA"/>
</dbReference>
<accession>A0ABT9Z1V3</accession>
<evidence type="ECO:0000313" key="5">
    <source>
        <dbReference type="EMBL" id="MDQ0225861.1"/>
    </source>
</evidence>
<name>A0ABT9Z1V3_9BACI</name>
<keyword evidence="1" id="KW-0645">Protease</keyword>
<dbReference type="Proteomes" id="UP001232245">
    <property type="component" value="Unassembled WGS sequence"/>
</dbReference>
<evidence type="ECO:0000256" key="3">
    <source>
        <dbReference type="ARBA" id="ARBA00022807"/>
    </source>
</evidence>
<comment type="caution">
    <text evidence="5">The sequence shown here is derived from an EMBL/GenBank/DDBJ whole genome shotgun (WGS) entry which is preliminary data.</text>
</comment>